<feature type="region of interest" description="Disordered" evidence="5">
    <location>
        <begin position="86"/>
        <end position="123"/>
    </location>
</feature>
<protein>
    <submittedName>
        <fullName evidence="6">Transcription initiation protein spt3</fullName>
    </submittedName>
</protein>
<dbReference type="Pfam" id="PF02269">
    <property type="entry name" value="TFIID-18kDa"/>
    <property type="match status" value="1"/>
</dbReference>
<accession>A0ABR3TMY5</accession>
<dbReference type="InterPro" id="IPR003195">
    <property type="entry name" value="TFIID_TAF13"/>
</dbReference>
<keyword evidence="7" id="KW-1185">Reference proteome</keyword>
<dbReference type="EMBL" id="JAKEKT020000047">
    <property type="protein sequence ID" value="KAL1640657.1"/>
    <property type="molecule type" value="Genomic_DNA"/>
</dbReference>
<evidence type="ECO:0000256" key="4">
    <source>
        <dbReference type="ARBA" id="ARBA00023242"/>
    </source>
</evidence>
<evidence type="ECO:0000313" key="7">
    <source>
        <dbReference type="Proteomes" id="UP001521184"/>
    </source>
</evidence>
<proteinExistence type="predicted"/>
<reference evidence="6 7" key="1">
    <citation type="journal article" date="2023" name="Plant Dis.">
        <title>First Report of Diplodia intermedia Causing Canker and Dieback Diseases on Apple Trees in Canada.</title>
        <authorList>
            <person name="Ellouze W."/>
            <person name="Ilyukhin E."/>
            <person name="Sulman M."/>
            <person name="Ali S."/>
        </authorList>
    </citation>
    <scope>NUCLEOTIDE SEQUENCE [LARGE SCALE GENOMIC DNA]</scope>
    <source>
        <strain evidence="6 7">M45-28</strain>
    </source>
</reference>
<name>A0ABR3TMY5_9PEZI</name>
<comment type="caution">
    <text evidence="6">The sequence shown here is derived from an EMBL/GenBank/DDBJ whole genome shotgun (WGS) entry which is preliminary data.</text>
</comment>
<sequence length="225" mass="24563">MMFVAGEAGDISPETTSVVEHIVQQQVIELLSRADALASRRGGSSGGSSGRLISTDDLIFLVRDDPDKVSRLLHFLAWKELRKSARDRDDDNTAIDAVDADVAPTLPPEDTSSSSSSSRTKTKAAAAAAVLPWDITNLYASRPPPVAGDHDQGEGEKDQQESSDLRRLQRADERTQGMTRQEYAVWSEARQASFTRRKKAKFRAWAGLGVVLGEDVVDVLGRLSR</sequence>
<evidence type="ECO:0000256" key="1">
    <source>
        <dbReference type="ARBA" id="ARBA00004123"/>
    </source>
</evidence>
<dbReference type="CDD" id="cd22926">
    <property type="entry name" value="HFD_SPT3"/>
    <property type="match status" value="1"/>
</dbReference>
<keyword evidence="4" id="KW-0539">Nucleus</keyword>
<evidence type="ECO:0000256" key="2">
    <source>
        <dbReference type="ARBA" id="ARBA00023015"/>
    </source>
</evidence>
<comment type="subcellular location">
    <subcellularLocation>
        <location evidence="1">Nucleus</location>
    </subcellularLocation>
</comment>
<feature type="compositionally biased region" description="Basic and acidic residues" evidence="5">
    <location>
        <begin position="148"/>
        <end position="175"/>
    </location>
</feature>
<organism evidence="6 7">
    <name type="scientific">Diplodia intermedia</name>
    <dbReference type="NCBI Taxonomy" id="856260"/>
    <lineage>
        <taxon>Eukaryota</taxon>
        <taxon>Fungi</taxon>
        <taxon>Dikarya</taxon>
        <taxon>Ascomycota</taxon>
        <taxon>Pezizomycotina</taxon>
        <taxon>Dothideomycetes</taxon>
        <taxon>Dothideomycetes incertae sedis</taxon>
        <taxon>Botryosphaeriales</taxon>
        <taxon>Botryosphaeriaceae</taxon>
        <taxon>Diplodia</taxon>
    </lineage>
</organism>
<feature type="region of interest" description="Disordered" evidence="5">
    <location>
        <begin position="140"/>
        <end position="179"/>
    </location>
</feature>
<evidence type="ECO:0000256" key="5">
    <source>
        <dbReference type="SAM" id="MobiDB-lite"/>
    </source>
</evidence>
<dbReference type="PANTHER" id="PTHR11380:SF16">
    <property type="entry name" value="TRANSCRIPTION INITIATION PROTEIN SPT3 HOMOLOG"/>
    <property type="match status" value="1"/>
</dbReference>
<evidence type="ECO:0000313" key="6">
    <source>
        <dbReference type="EMBL" id="KAL1640657.1"/>
    </source>
</evidence>
<feature type="compositionally biased region" description="Low complexity" evidence="5">
    <location>
        <begin position="111"/>
        <end position="123"/>
    </location>
</feature>
<keyword evidence="3" id="KW-0804">Transcription</keyword>
<evidence type="ECO:0000256" key="3">
    <source>
        <dbReference type="ARBA" id="ARBA00023163"/>
    </source>
</evidence>
<dbReference type="Proteomes" id="UP001521184">
    <property type="component" value="Unassembled WGS sequence"/>
</dbReference>
<dbReference type="PANTHER" id="PTHR11380">
    <property type="entry name" value="TRANSCRIPTION INITIATION FACTOR TFIID/SUPT3-RELATED"/>
    <property type="match status" value="1"/>
</dbReference>
<gene>
    <name evidence="6" type="primary">SPT3_1</name>
    <name evidence="6" type="ORF">SLS58_006671</name>
</gene>
<keyword evidence="2" id="KW-0805">Transcription regulation</keyword>